<evidence type="ECO:0000313" key="2">
    <source>
        <dbReference type="Proteomes" id="UP000322631"/>
    </source>
</evidence>
<dbReference type="EMBL" id="CP041932">
    <property type="protein sequence ID" value="QEK14446.1"/>
    <property type="molecule type" value="Genomic_DNA"/>
</dbReference>
<keyword evidence="2" id="KW-1185">Reference proteome</keyword>
<dbReference type="Proteomes" id="UP000322631">
    <property type="component" value="Chromosome"/>
</dbReference>
<evidence type="ECO:0000313" key="1">
    <source>
        <dbReference type="EMBL" id="QEK14446.1"/>
    </source>
</evidence>
<dbReference type="RefSeq" id="WP_148882495.1">
    <property type="nucleotide sequence ID" value="NZ_CP041932.1"/>
</dbReference>
<organism evidence="1 2">
    <name type="scientific">Thermococcus aciditolerans</name>
    <dbReference type="NCBI Taxonomy" id="2598455"/>
    <lineage>
        <taxon>Archaea</taxon>
        <taxon>Methanobacteriati</taxon>
        <taxon>Methanobacteriota</taxon>
        <taxon>Thermococci</taxon>
        <taxon>Thermococcales</taxon>
        <taxon>Thermococcaceae</taxon>
        <taxon>Thermococcus</taxon>
    </lineage>
</organism>
<dbReference type="AlphaFoldDB" id="A0A5C0SL16"/>
<dbReference type="KEGG" id="them:FPV09_04265"/>
<protein>
    <submittedName>
        <fullName evidence="1">Uncharacterized protein</fullName>
    </submittedName>
</protein>
<gene>
    <name evidence="1" type="ORF">FPV09_04265</name>
</gene>
<dbReference type="GeneID" id="41609042"/>
<sequence>MRKDLDSAPVNVWITDVYFAGGKIYDSTEGDNLVVPDPRSLALNPCSSGTFTFTIPINDELQEKVPVDLSDINLGTPIAIKAYLNQLNGPVMYVIEMNPRDLTGLQVPTEFAISETASAIVGAAGYCLTTEEITAAGIFIAAGEGALAGIPATLVGLWLYELKVGLFDPIPPNDPGDNNLIIGG</sequence>
<accession>A0A5C0SL16</accession>
<name>A0A5C0SL16_9EURY</name>
<proteinExistence type="predicted"/>
<reference evidence="1 2" key="1">
    <citation type="submission" date="2019-07" db="EMBL/GenBank/DDBJ databases">
        <title>Complete genome of Thermococcus acidophilus.</title>
        <authorList>
            <person name="Li X."/>
        </authorList>
    </citation>
    <scope>NUCLEOTIDE SEQUENCE [LARGE SCALE GENOMIC DNA]</scope>
    <source>
        <strain evidence="1 2">SY113</strain>
    </source>
</reference>